<dbReference type="InterPro" id="IPR013572">
    <property type="entry name" value="Tscrpt_reg_MAATS_C"/>
</dbReference>
<dbReference type="Gene3D" id="1.10.357.10">
    <property type="entry name" value="Tetracycline Repressor, domain 2"/>
    <property type="match status" value="1"/>
</dbReference>
<dbReference type="InterPro" id="IPR036271">
    <property type="entry name" value="Tet_transcr_reg_TetR-rel_C_sf"/>
</dbReference>
<proteinExistence type="predicted"/>
<keyword evidence="1" id="KW-0678">Repressor</keyword>
<evidence type="ECO:0000256" key="4">
    <source>
        <dbReference type="ARBA" id="ARBA00023163"/>
    </source>
</evidence>
<organism evidence="7 8">
    <name type="scientific">Acidovorax facilis</name>
    <dbReference type="NCBI Taxonomy" id="12917"/>
    <lineage>
        <taxon>Bacteria</taxon>
        <taxon>Pseudomonadati</taxon>
        <taxon>Pseudomonadota</taxon>
        <taxon>Betaproteobacteria</taxon>
        <taxon>Burkholderiales</taxon>
        <taxon>Comamonadaceae</taxon>
        <taxon>Acidovorax</taxon>
    </lineage>
</organism>
<comment type="caution">
    <text evidence="7">The sequence shown here is derived from an EMBL/GenBank/DDBJ whole genome shotgun (WGS) entry which is preliminary data.</text>
</comment>
<dbReference type="PROSITE" id="PS50977">
    <property type="entry name" value="HTH_TETR_2"/>
    <property type="match status" value="1"/>
</dbReference>
<evidence type="ECO:0000313" key="8">
    <source>
        <dbReference type="Proteomes" id="UP001595693"/>
    </source>
</evidence>
<evidence type="ECO:0000259" key="6">
    <source>
        <dbReference type="PROSITE" id="PS50977"/>
    </source>
</evidence>
<evidence type="ECO:0000256" key="5">
    <source>
        <dbReference type="PROSITE-ProRule" id="PRU00335"/>
    </source>
</evidence>
<accession>A0ABV8DAB7</accession>
<evidence type="ECO:0000256" key="1">
    <source>
        <dbReference type="ARBA" id="ARBA00022491"/>
    </source>
</evidence>
<keyword evidence="4" id="KW-0804">Transcription</keyword>
<dbReference type="InterPro" id="IPR050109">
    <property type="entry name" value="HTH-type_TetR-like_transc_reg"/>
</dbReference>
<feature type="DNA-binding region" description="H-T-H motif" evidence="5">
    <location>
        <begin position="33"/>
        <end position="52"/>
    </location>
</feature>
<dbReference type="InterPro" id="IPR009057">
    <property type="entry name" value="Homeodomain-like_sf"/>
</dbReference>
<dbReference type="Pfam" id="PF08361">
    <property type="entry name" value="TetR_C_2"/>
    <property type="match status" value="1"/>
</dbReference>
<evidence type="ECO:0000256" key="2">
    <source>
        <dbReference type="ARBA" id="ARBA00023015"/>
    </source>
</evidence>
<dbReference type="Pfam" id="PF00440">
    <property type="entry name" value="TetR_N"/>
    <property type="match status" value="1"/>
</dbReference>
<sequence length="219" mass="23637">MARRTKEDAVATRNGLIDAAEQVFREKGVSRASLSDIAQAAGATRGAIYWHFKDKVDLFNAMMDRVTLPLEQGYGEFESSTCPDPVQRLRAVMALVLRGVASDERTRRVFEIALYKVEYVSELVGVRDRHVAASEGFTQQLARDFALGAQHQGVVLPMAPIEAAIGLHALFDGLIRNWILSEGGFDLVGVGGACTDAFLLGLGLSLPVSLCAEVCGLPS</sequence>
<dbReference type="PROSITE" id="PS01081">
    <property type="entry name" value="HTH_TETR_1"/>
    <property type="match status" value="1"/>
</dbReference>
<keyword evidence="3 5" id="KW-0238">DNA-binding</keyword>
<keyword evidence="2" id="KW-0805">Transcription regulation</keyword>
<dbReference type="SUPFAM" id="SSF48498">
    <property type="entry name" value="Tetracyclin repressor-like, C-terminal domain"/>
    <property type="match status" value="1"/>
</dbReference>
<feature type="domain" description="HTH tetR-type" evidence="6">
    <location>
        <begin position="10"/>
        <end position="70"/>
    </location>
</feature>
<reference evidence="8" key="1">
    <citation type="journal article" date="2019" name="Int. J. Syst. Evol. Microbiol.">
        <title>The Global Catalogue of Microorganisms (GCM) 10K type strain sequencing project: providing services to taxonomists for standard genome sequencing and annotation.</title>
        <authorList>
            <consortium name="The Broad Institute Genomics Platform"/>
            <consortium name="The Broad Institute Genome Sequencing Center for Infectious Disease"/>
            <person name="Wu L."/>
            <person name="Ma J."/>
        </authorList>
    </citation>
    <scope>NUCLEOTIDE SEQUENCE [LARGE SCALE GENOMIC DNA]</scope>
    <source>
        <strain evidence="8">CCUG 2113</strain>
    </source>
</reference>
<evidence type="ECO:0000256" key="3">
    <source>
        <dbReference type="ARBA" id="ARBA00023125"/>
    </source>
</evidence>
<evidence type="ECO:0000313" key="7">
    <source>
        <dbReference type="EMBL" id="MFC3935475.1"/>
    </source>
</evidence>
<dbReference type="PANTHER" id="PTHR30055:SF240">
    <property type="entry name" value="HTH-TYPE TRANSCRIPTIONAL REGULATOR ACRR"/>
    <property type="match status" value="1"/>
</dbReference>
<dbReference type="InterPro" id="IPR001647">
    <property type="entry name" value="HTH_TetR"/>
</dbReference>
<dbReference type="PANTHER" id="PTHR30055">
    <property type="entry name" value="HTH-TYPE TRANSCRIPTIONAL REGULATOR RUTR"/>
    <property type="match status" value="1"/>
</dbReference>
<gene>
    <name evidence="7" type="ORF">ACFOW3_12690</name>
</gene>
<dbReference type="PRINTS" id="PR00455">
    <property type="entry name" value="HTHTETR"/>
</dbReference>
<name>A0ABV8DAB7_9BURK</name>
<protein>
    <submittedName>
        <fullName evidence="7">TetR family transcriptional regulator</fullName>
    </submittedName>
</protein>
<dbReference type="Proteomes" id="UP001595693">
    <property type="component" value="Unassembled WGS sequence"/>
</dbReference>
<dbReference type="RefSeq" id="WP_055401279.1">
    <property type="nucleotide sequence ID" value="NZ_JAMXAX010000146.1"/>
</dbReference>
<dbReference type="SUPFAM" id="SSF46689">
    <property type="entry name" value="Homeodomain-like"/>
    <property type="match status" value="1"/>
</dbReference>
<dbReference type="InterPro" id="IPR023772">
    <property type="entry name" value="DNA-bd_HTH_TetR-type_CS"/>
</dbReference>
<dbReference type="EMBL" id="JBHSAJ010000033">
    <property type="protein sequence ID" value="MFC3935475.1"/>
    <property type="molecule type" value="Genomic_DNA"/>
</dbReference>
<keyword evidence="8" id="KW-1185">Reference proteome</keyword>